<keyword evidence="4" id="KW-1185">Reference proteome</keyword>
<feature type="transmembrane region" description="Helical" evidence="1">
    <location>
        <begin position="118"/>
        <end position="136"/>
    </location>
</feature>
<dbReference type="InterPro" id="IPR042150">
    <property type="entry name" value="MmRce1-like"/>
</dbReference>
<feature type="transmembrane region" description="Helical" evidence="1">
    <location>
        <begin position="156"/>
        <end position="176"/>
    </location>
</feature>
<dbReference type="HOGENOM" id="CLU_064706_2_1_2"/>
<feature type="transmembrane region" description="Helical" evidence="1">
    <location>
        <begin position="40"/>
        <end position="61"/>
    </location>
</feature>
<feature type="domain" description="CAAX prenyl protease 2/Lysostaphin resistance protein A-like" evidence="2">
    <location>
        <begin position="122"/>
        <end position="222"/>
    </location>
</feature>
<name>A0A0E3WTV7_9EURY</name>
<dbReference type="PATRIC" id="fig|1434110.4.peg.1147"/>
<dbReference type="PANTHER" id="PTHR35797">
    <property type="entry name" value="PROTEASE-RELATED"/>
    <property type="match status" value="1"/>
</dbReference>
<dbReference type="GeneID" id="24830083"/>
<feature type="transmembrane region" description="Helical" evidence="1">
    <location>
        <begin position="86"/>
        <end position="106"/>
    </location>
</feature>
<protein>
    <recommendedName>
        <fullName evidence="2">CAAX prenyl protease 2/Lysostaphin resistance protein A-like domain-containing protein</fullName>
    </recommendedName>
</protein>
<dbReference type="InterPro" id="IPR003675">
    <property type="entry name" value="Rce1/LyrA-like_dom"/>
</dbReference>
<proteinExistence type="predicted"/>
<accession>A0A0E3WTV7</accession>
<sequence length="265" mass="29981">MNIGESSKRSPPGFFLLVFALSIPFWLVGSMAKQGLPLPINLPVSALMFVCPLIAALILVYRENKLDGIKQLLKKTLDYRRIKPKIWYLPILLLMPVIMLLSYGVMRLIGRPLPEPQIPFPAIPLFFILFLIPAVCEEAGWMGYAVDPVQYRWSALRAGIIMGSVWGLWHVVGWYFQAHHTLTWTAGQFLSTVALRIIIVWLYNNTRGSVLAAVLFHDMMNVSEFLFPNYGSHYDPVITGVITAIAAVIVTFLWGPKTLARYRYA</sequence>
<feature type="transmembrane region" description="Helical" evidence="1">
    <location>
        <begin position="237"/>
        <end position="255"/>
    </location>
</feature>
<feature type="transmembrane region" description="Helical" evidence="1">
    <location>
        <begin position="12"/>
        <end position="28"/>
    </location>
</feature>
<keyword evidence="1" id="KW-0472">Membrane</keyword>
<organism evidence="3 4">
    <name type="scientific">Methanosarcina horonobensis HB-1 = JCM 15518</name>
    <dbReference type="NCBI Taxonomy" id="1434110"/>
    <lineage>
        <taxon>Archaea</taxon>
        <taxon>Methanobacteriati</taxon>
        <taxon>Methanobacteriota</taxon>
        <taxon>Stenosarchaea group</taxon>
        <taxon>Methanomicrobia</taxon>
        <taxon>Methanosarcinales</taxon>
        <taxon>Methanosarcinaceae</taxon>
        <taxon>Methanosarcina</taxon>
    </lineage>
</organism>
<keyword evidence="1" id="KW-1133">Transmembrane helix</keyword>
<evidence type="ECO:0000313" key="3">
    <source>
        <dbReference type="EMBL" id="AKB77405.1"/>
    </source>
</evidence>
<evidence type="ECO:0000259" key="2">
    <source>
        <dbReference type="Pfam" id="PF02517"/>
    </source>
</evidence>
<dbReference type="AlphaFoldDB" id="A0A0E3WTV7"/>
<reference evidence="3 4" key="1">
    <citation type="submission" date="2014-07" db="EMBL/GenBank/DDBJ databases">
        <title>Methanogenic archaea and the global carbon cycle.</title>
        <authorList>
            <person name="Henriksen J.R."/>
            <person name="Luke J."/>
            <person name="Reinhart S."/>
            <person name="Benedict M.N."/>
            <person name="Youngblut N.D."/>
            <person name="Metcalf M.E."/>
            <person name="Whitaker R.J."/>
            <person name="Metcalf W.W."/>
        </authorList>
    </citation>
    <scope>NUCLEOTIDE SEQUENCE [LARGE SCALE GENOMIC DNA]</scope>
    <source>
        <strain evidence="3 4">HB-1</strain>
    </source>
</reference>
<keyword evidence="1" id="KW-0812">Transmembrane</keyword>
<gene>
    <name evidence="3" type="ORF">MSHOH_0922</name>
</gene>
<dbReference type="Pfam" id="PF02517">
    <property type="entry name" value="Rce1-like"/>
    <property type="match status" value="1"/>
</dbReference>
<evidence type="ECO:0000313" key="4">
    <source>
        <dbReference type="Proteomes" id="UP000033101"/>
    </source>
</evidence>
<dbReference type="Proteomes" id="UP000033101">
    <property type="component" value="Chromosome"/>
</dbReference>
<feature type="transmembrane region" description="Helical" evidence="1">
    <location>
        <begin position="182"/>
        <end position="203"/>
    </location>
</feature>
<dbReference type="EMBL" id="CP009516">
    <property type="protein sequence ID" value="AKB77405.1"/>
    <property type="molecule type" value="Genomic_DNA"/>
</dbReference>
<feature type="transmembrane region" description="Helical" evidence="1">
    <location>
        <begin position="210"/>
        <end position="231"/>
    </location>
</feature>
<dbReference type="KEGG" id="mhor:MSHOH_0922"/>
<dbReference type="GO" id="GO:0004175">
    <property type="term" value="F:endopeptidase activity"/>
    <property type="evidence" value="ECO:0007669"/>
    <property type="project" value="UniProtKB-ARBA"/>
</dbReference>
<dbReference type="GO" id="GO:0080120">
    <property type="term" value="P:CAAX-box protein maturation"/>
    <property type="evidence" value="ECO:0007669"/>
    <property type="project" value="UniProtKB-ARBA"/>
</dbReference>
<evidence type="ECO:0000256" key="1">
    <source>
        <dbReference type="SAM" id="Phobius"/>
    </source>
</evidence>
<dbReference type="PANTHER" id="PTHR35797:SF1">
    <property type="entry name" value="PROTEASE"/>
    <property type="match status" value="1"/>
</dbReference>
<dbReference type="STRING" id="1434110.MSHOH_0922"/>
<dbReference type="RefSeq" id="WP_048137819.1">
    <property type="nucleotide sequence ID" value="NZ_CP009516.1"/>
</dbReference>